<dbReference type="EMBL" id="CP019236">
    <property type="protein sequence ID" value="APW36886.1"/>
    <property type="molecule type" value="Genomic_DNA"/>
</dbReference>
<organism evidence="1 2">
    <name type="scientific">Rhodoferax koreensis</name>
    <dbReference type="NCBI Taxonomy" id="1842727"/>
    <lineage>
        <taxon>Bacteria</taxon>
        <taxon>Pseudomonadati</taxon>
        <taxon>Pseudomonadota</taxon>
        <taxon>Betaproteobacteria</taxon>
        <taxon>Burkholderiales</taxon>
        <taxon>Comamonadaceae</taxon>
        <taxon>Rhodoferax</taxon>
    </lineage>
</organism>
<dbReference type="STRING" id="1842727.RD110_06500"/>
<dbReference type="InterPro" id="IPR021317">
    <property type="entry name" value="DUF2917"/>
</dbReference>
<dbReference type="AlphaFoldDB" id="A0A1P8JT07"/>
<dbReference type="RefSeq" id="WP_076197796.1">
    <property type="nucleotide sequence ID" value="NZ_CP019236.1"/>
</dbReference>
<dbReference type="Pfam" id="PF11142">
    <property type="entry name" value="DUF2917"/>
    <property type="match status" value="1"/>
</dbReference>
<evidence type="ECO:0000313" key="2">
    <source>
        <dbReference type="Proteomes" id="UP000186609"/>
    </source>
</evidence>
<keyword evidence="2" id="KW-1185">Reference proteome</keyword>
<dbReference type="Proteomes" id="UP000186609">
    <property type="component" value="Chromosome"/>
</dbReference>
<dbReference type="KEGG" id="rhy:RD110_06500"/>
<proteinExistence type="predicted"/>
<name>A0A1P8JT07_9BURK</name>
<gene>
    <name evidence="1" type="ORF">RD110_06500</name>
</gene>
<evidence type="ECO:0000313" key="1">
    <source>
        <dbReference type="EMBL" id="APW36886.1"/>
    </source>
</evidence>
<sequence>MATPNTLELQQSLPLTARMALAGCWKLEAGRATTLQPNQAGMLRVAHGAVWVTFDGPHRGAGNELGDHVLRAGEQIELRPGQRAVVEPWFIGAIDQVSPPAYFSWDPVTPPRASGSRRDGANAEWHGSVVRPGRELAVALGLACGALGRLVMGLGHWGSALLGGRGAGPRVART</sequence>
<accession>A0A1P8JT07</accession>
<evidence type="ECO:0008006" key="3">
    <source>
        <dbReference type="Google" id="ProtNLM"/>
    </source>
</evidence>
<protein>
    <recommendedName>
        <fullName evidence="3">DUF2917 domain-containing protein</fullName>
    </recommendedName>
</protein>
<dbReference type="OrthoDB" id="8899531at2"/>
<reference evidence="1 2" key="1">
    <citation type="submission" date="2017-01" db="EMBL/GenBank/DDBJ databases">
        <authorList>
            <person name="Mah S.A."/>
            <person name="Swanson W.J."/>
            <person name="Moy G.W."/>
            <person name="Vacquier V.D."/>
        </authorList>
    </citation>
    <scope>NUCLEOTIDE SEQUENCE [LARGE SCALE GENOMIC DNA]</scope>
    <source>
        <strain evidence="1 2">DCY110</strain>
    </source>
</reference>